<keyword evidence="5" id="KW-1185">Reference proteome</keyword>
<feature type="domain" description="DUF5941" evidence="3">
    <location>
        <begin position="45"/>
        <end position="220"/>
    </location>
</feature>
<reference evidence="5" key="1">
    <citation type="journal article" date="2019" name="Int. J. Syst. Evol. Microbiol.">
        <title>The Global Catalogue of Microorganisms (GCM) 10K type strain sequencing project: providing services to taxonomists for standard genome sequencing and annotation.</title>
        <authorList>
            <consortium name="The Broad Institute Genomics Platform"/>
            <consortium name="The Broad Institute Genome Sequencing Center for Infectious Disease"/>
            <person name="Wu L."/>
            <person name="Ma J."/>
        </authorList>
    </citation>
    <scope>NUCLEOTIDE SEQUENCE [LARGE SCALE GENOMIC DNA]</scope>
    <source>
        <strain evidence="5">KLKA75</strain>
    </source>
</reference>
<feature type="compositionally biased region" description="Low complexity" evidence="1">
    <location>
        <begin position="1"/>
        <end position="17"/>
    </location>
</feature>
<feature type="transmembrane region" description="Helical" evidence="2">
    <location>
        <begin position="202"/>
        <end position="221"/>
    </location>
</feature>
<dbReference type="InterPro" id="IPR045985">
    <property type="entry name" value="DUF5941"/>
</dbReference>
<dbReference type="RefSeq" id="WP_378258946.1">
    <property type="nucleotide sequence ID" value="NZ_JBHSIT010000007.1"/>
</dbReference>
<accession>A0ABV9U3X4</accession>
<dbReference type="Pfam" id="PF19365">
    <property type="entry name" value="DUF5941"/>
    <property type="match status" value="1"/>
</dbReference>
<sequence>MTATDPTDPTDPAAPADSVDIVVGEETINEPEETPRQEPLDAGTAMLRAYRDDGPICIGLGILSRGLLPPLPGALLALVASSVLLATGLGEQRSAALFAPAMVLLLTGPASRHGHTGRLDWLVPPIIRAIEYGYLAVLGFAQGVPAPLVFLLLGVLAFHHYDTVYRTRQGHWPADWLFPAGLGWEGRMLLVAFFGLSGLLPFAYAALAAYLGVLFACESAVSRAQTARGRGVMADLEEEGT</sequence>
<evidence type="ECO:0000256" key="1">
    <source>
        <dbReference type="SAM" id="MobiDB-lite"/>
    </source>
</evidence>
<keyword evidence="2" id="KW-0472">Membrane</keyword>
<name>A0ABV9U3X4_9ACTN</name>
<dbReference type="Proteomes" id="UP001595872">
    <property type="component" value="Unassembled WGS sequence"/>
</dbReference>
<gene>
    <name evidence="4" type="ORF">ACFPCY_24645</name>
</gene>
<keyword evidence="2" id="KW-1133">Transmembrane helix</keyword>
<feature type="transmembrane region" description="Helical" evidence="2">
    <location>
        <begin position="132"/>
        <end position="156"/>
    </location>
</feature>
<evidence type="ECO:0000313" key="4">
    <source>
        <dbReference type="EMBL" id="MFC4910526.1"/>
    </source>
</evidence>
<feature type="region of interest" description="Disordered" evidence="1">
    <location>
        <begin position="1"/>
        <end position="21"/>
    </location>
</feature>
<evidence type="ECO:0000313" key="5">
    <source>
        <dbReference type="Proteomes" id="UP001595872"/>
    </source>
</evidence>
<evidence type="ECO:0000256" key="2">
    <source>
        <dbReference type="SAM" id="Phobius"/>
    </source>
</evidence>
<organism evidence="4 5">
    <name type="scientific">Actinomadura gamaensis</name>
    <dbReference type="NCBI Taxonomy" id="1763541"/>
    <lineage>
        <taxon>Bacteria</taxon>
        <taxon>Bacillati</taxon>
        <taxon>Actinomycetota</taxon>
        <taxon>Actinomycetes</taxon>
        <taxon>Streptosporangiales</taxon>
        <taxon>Thermomonosporaceae</taxon>
        <taxon>Actinomadura</taxon>
    </lineage>
</organism>
<protein>
    <submittedName>
        <fullName evidence="4">DUF5941 domain-containing protein</fullName>
    </submittedName>
</protein>
<comment type="caution">
    <text evidence="4">The sequence shown here is derived from an EMBL/GenBank/DDBJ whole genome shotgun (WGS) entry which is preliminary data.</text>
</comment>
<keyword evidence="2" id="KW-0812">Transmembrane</keyword>
<proteinExistence type="predicted"/>
<dbReference type="EMBL" id="JBHSIT010000007">
    <property type="protein sequence ID" value="MFC4910526.1"/>
    <property type="molecule type" value="Genomic_DNA"/>
</dbReference>
<evidence type="ECO:0000259" key="3">
    <source>
        <dbReference type="Pfam" id="PF19365"/>
    </source>
</evidence>